<keyword evidence="3" id="KW-0479">Metal-binding</keyword>
<organism evidence="8 9">
    <name type="scientific">Youngiibacter multivorans</name>
    <dbReference type="NCBI Taxonomy" id="937251"/>
    <lineage>
        <taxon>Bacteria</taxon>
        <taxon>Bacillati</taxon>
        <taxon>Bacillota</taxon>
        <taxon>Clostridia</taxon>
        <taxon>Eubacteriales</taxon>
        <taxon>Clostridiaceae</taxon>
        <taxon>Youngiibacter</taxon>
    </lineage>
</organism>
<dbReference type="Pfam" id="PF04055">
    <property type="entry name" value="Radical_SAM"/>
    <property type="match status" value="1"/>
</dbReference>
<evidence type="ECO:0000256" key="1">
    <source>
        <dbReference type="ARBA" id="ARBA00001966"/>
    </source>
</evidence>
<keyword evidence="5" id="KW-0411">Iron-sulfur</keyword>
<evidence type="ECO:0000313" key="8">
    <source>
        <dbReference type="EMBL" id="MBP1918016.1"/>
    </source>
</evidence>
<evidence type="ECO:0000256" key="2">
    <source>
        <dbReference type="ARBA" id="ARBA00022691"/>
    </source>
</evidence>
<dbReference type="PANTHER" id="PTHR43273">
    <property type="entry name" value="ANAEROBIC SULFATASE-MATURATING ENZYME HOMOLOG ASLB-RELATED"/>
    <property type="match status" value="1"/>
</dbReference>
<keyword evidence="2" id="KW-0949">S-adenosyl-L-methionine</keyword>
<dbReference type="InterPro" id="IPR023885">
    <property type="entry name" value="4Fe4S-binding_SPASM_dom"/>
</dbReference>
<comment type="caution">
    <text evidence="8">The sequence shown here is derived from an EMBL/GenBank/DDBJ whole genome shotgun (WGS) entry which is preliminary data.</text>
</comment>
<dbReference type="PANTHER" id="PTHR43273:SF3">
    <property type="entry name" value="ANAEROBIC SULFATASE-MATURATING ENZYME HOMOLOG ASLB-RELATED"/>
    <property type="match status" value="1"/>
</dbReference>
<dbReference type="InterPro" id="IPR013785">
    <property type="entry name" value="Aldolase_TIM"/>
</dbReference>
<evidence type="ECO:0000256" key="3">
    <source>
        <dbReference type="ARBA" id="ARBA00022723"/>
    </source>
</evidence>
<dbReference type="SUPFAM" id="SSF102114">
    <property type="entry name" value="Radical SAM enzymes"/>
    <property type="match status" value="1"/>
</dbReference>
<evidence type="ECO:0000256" key="4">
    <source>
        <dbReference type="ARBA" id="ARBA00023004"/>
    </source>
</evidence>
<dbReference type="CDD" id="cd01335">
    <property type="entry name" value="Radical_SAM"/>
    <property type="match status" value="1"/>
</dbReference>
<dbReference type="Proteomes" id="UP001519271">
    <property type="component" value="Unassembled WGS sequence"/>
</dbReference>
<name>A0ABS4G0F1_9CLOT</name>
<dbReference type="EMBL" id="JAGGKC010000002">
    <property type="protein sequence ID" value="MBP1918016.1"/>
    <property type="molecule type" value="Genomic_DNA"/>
</dbReference>
<evidence type="ECO:0000313" key="9">
    <source>
        <dbReference type="Proteomes" id="UP001519271"/>
    </source>
</evidence>
<comment type="similarity">
    <text evidence="6">Belongs to the radical SAM superfamily. Anaerobic sulfatase-maturating enzyme family.</text>
</comment>
<dbReference type="PROSITE" id="PS51918">
    <property type="entry name" value="RADICAL_SAM"/>
    <property type="match status" value="1"/>
</dbReference>
<proteinExistence type="inferred from homology"/>
<reference evidence="8 9" key="1">
    <citation type="submission" date="2021-03" db="EMBL/GenBank/DDBJ databases">
        <title>Genomic Encyclopedia of Type Strains, Phase IV (KMG-IV): sequencing the most valuable type-strain genomes for metagenomic binning, comparative biology and taxonomic classification.</title>
        <authorList>
            <person name="Goeker M."/>
        </authorList>
    </citation>
    <scope>NUCLEOTIDE SEQUENCE [LARGE SCALE GENOMIC DNA]</scope>
    <source>
        <strain evidence="8 9">DSM 6139</strain>
    </source>
</reference>
<evidence type="ECO:0000256" key="5">
    <source>
        <dbReference type="ARBA" id="ARBA00023014"/>
    </source>
</evidence>
<accession>A0ABS4G0F1</accession>
<dbReference type="InterPro" id="IPR058240">
    <property type="entry name" value="rSAM_sf"/>
</dbReference>
<gene>
    <name evidence="8" type="ORF">J2Z34_000487</name>
</gene>
<dbReference type="NCBIfam" id="TIGR04085">
    <property type="entry name" value="rSAM_more_4Fe4S"/>
    <property type="match status" value="1"/>
</dbReference>
<sequence length="332" mass="38182">MMSYETLECVVRKVLDAAESACGFAFQGGEPTLAGLDYYRHFIELVKRYNTRNIRVSCSIQTNGYVIDKEWAEFFYKNSFLVGLSIDGCSEVHNQNRIDNFGKPTFNAVMKAARFLKEYRVDFNILSVVTGPSARHVTKNYEFLKRQGFRHLQFIPYLEPQGSEKGSSNDNLSPLNYSIFLSNLFDLWYRDLIRDDYVSIRYFENLVGMIKGHSPESCSMSGACTCQYVIEGDGEVYPCDFYVLDSHRLGNICTDSLKEMFESGNCQTFITSSAIVPDKCRSCRFHLLCRNGCRRDRVHQDGDAPLNYYCDANKEFFARTYDRLLEISGRLI</sequence>
<dbReference type="InterPro" id="IPR023867">
    <property type="entry name" value="Sulphatase_maturase_rSAM"/>
</dbReference>
<dbReference type="Gene3D" id="3.20.20.70">
    <property type="entry name" value="Aldolase class I"/>
    <property type="match status" value="1"/>
</dbReference>
<comment type="cofactor">
    <cofactor evidence="1">
        <name>[4Fe-4S] cluster</name>
        <dbReference type="ChEBI" id="CHEBI:49883"/>
    </cofactor>
</comment>
<protein>
    <recommendedName>
        <fullName evidence="7">Radical SAM core domain-containing protein</fullName>
    </recommendedName>
</protein>
<keyword evidence="9" id="KW-1185">Reference proteome</keyword>
<keyword evidence="4" id="KW-0408">Iron</keyword>
<dbReference type="InterPro" id="IPR007197">
    <property type="entry name" value="rSAM"/>
</dbReference>
<evidence type="ECO:0000256" key="6">
    <source>
        <dbReference type="ARBA" id="ARBA00023601"/>
    </source>
</evidence>
<evidence type="ECO:0000259" key="7">
    <source>
        <dbReference type="PROSITE" id="PS51918"/>
    </source>
</evidence>
<dbReference type="Pfam" id="PF13186">
    <property type="entry name" value="SPASM"/>
    <property type="match status" value="1"/>
</dbReference>
<feature type="domain" description="Radical SAM core" evidence="7">
    <location>
        <begin position="1"/>
        <end position="190"/>
    </location>
</feature>